<comment type="similarity">
    <text evidence="4">Belongs to the peptidase S8 family.</text>
</comment>
<dbReference type="InterPro" id="IPR000209">
    <property type="entry name" value="Peptidase_S8/S53_dom"/>
</dbReference>
<protein>
    <submittedName>
        <fullName evidence="7">Tripeptidyl-peptidase 2</fullName>
    </submittedName>
</protein>
<evidence type="ECO:0000313" key="7">
    <source>
        <dbReference type="EMBL" id="PNG74477.1"/>
    </source>
</evidence>
<feature type="chain" id="PRO_5014337332" evidence="5">
    <location>
        <begin position="32"/>
        <end position="67"/>
    </location>
</feature>
<dbReference type="OrthoDB" id="10256524at2759"/>
<dbReference type="Pfam" id="PF00082">
    <property type="entry name" value="Peptidase_S8"/>
    <property type="match status" value="1"/>
</dbReference>
<dbReference type="EMBL" id="PGGS01005225">
    <property type="protein sequence ID" value="PNG74477.1"/>
    <property type="molecule type" value="Genomic_DNA"/>
</dbReference>
<evidence type="ECO:0000256" key="1">
    <source>
        <dbReference type="ARBA" id="ARBA00022670"/>
    </source>
</evidence>
<keyword evidence="3" id="KW-0720">Serine protease</keyword>
<dbReference type="Proteomes" id="UP000236333">
    <property type="component" value="Unassembled WGS sequence"/>
</dbReference>
<accession>A0A2J7XFF3</accession>
<feature type="signal peptide" evidence="5">
    <location>
        <begin position="1"/>
        <end position="31"/>
    </location>
</feature>
<keyword evidence="5" id="KW-0732">Signal</keyword>
<comment type="caution">
    <text evidence="7">The sequence shown here is derived from an EMBL/GenBank/DDBJ whole genome shotgun (WGS) entry which is preliminary data.</text>
</comment>
<organism evidence="7 8">
    <name type="scientific">Tetrabaena socialis</name>
    <dbReference type="NCBI Taxonomy" id="47790"/>
    <lineage>
        <taxon>Eukaryota</taxon>
        <taxon>Viridiplantae</taxon>
        <taxon>Chlorophyta</taxon>
        <taxon>core chlorophytes</taxon>
        <taxon>Chlorophyceae</taxon>
        <taxon>CS clade</taxon>
        <taxon>Chlamydomonadales</taxon>
        <taxon>Tetrabaenaceae</taxon>
        <taxon>Tetrabaena</taxon>
    </lineage>
</organism>
<proteinExistence type="inferred from homology"/>
<evidence type="ECO:0000256" key="4">
    <source>
        <dbReference type="PROSITE-ProRule" id="PRU01240"/>
    </source>
</evidence>
<keyword evidence="2" id="KW-0378">Hydrolase</keyword>
<dbReference type="PROSITE" id="PS00138">
    <property type="entry name" value="SUBTILASE_SER"/>
    <property type="match status" value="1"/>
</dbReference>
<evidence type="ECO:0000256" key="5">
    <source>
        <dbReference type="SAM" id="SignalP"/>
    </source>
</evidence>
<dbReference type="InterPro" id="IPR036852">
    <property type="entry name" value="Peptidase_S8/S53_dom_sf"/>
</dbReference>
<dbReference type="InterPro" id="IPR023828">
    <property type="entry name" value="Peptidase_S8_Ser-AS"/>
</dbReference>
<gene>
    <name evidence="7" type="ORF">TSOC_015384</name>
</gene>
<evidence type="ECO:0000256" key="2">
    <source>
        <dbReference type="ARBA" id="ARBA00022801"/>
    </source>
</evidence>
<feature type="domain" description="Peptidase S8/S53" evidence="6">
    <location>
        <begin position="3"/>
        <end position="57"/>
    </location>
</feature>
<comment type="caution">
    <text evidence="4">Lacks conserved residue(s) required for the propagation of feature annotation.</text>
</comment>
<feature type="non-terminal residue" evidence="7">
    <location>
        <position position="67"/>
    </location>
</feature>
<evidence type="ECO:0000313" key="8">
    <source>
        <dbReference type="Proteomes" id="UP000236333"/>
    </source>
</evidence>
<sequence length="67" mass="6639">KRQLMNGTSMSSPNAAGGIALLLSGLLAGGAGPIAPHRLCRALENTALPLGGASPDAVLTYGRGLIQ</sequence>
<dbReference type="GO" id="GO:0004252">
    <property type="term" value="F:serine-type endopeptidase activity"/>
    <property type="evidence" value="ECO:0007669"/>
    <property type="project" value="InterPro"/>
</dbReference>
<keyword evidence="8" id="KW-1185">Reference proteome</keyword>
<keyword evidence="1" id="KW-0645">Protease</keyword>
<evidence type="ECO:0000259" key="6">
    <source>
        <dbReference type="Pfam" id="PF00082"/>
    </source>
</evidence>
<reference evidence="7 8" key="1">
    <citation type="journal article" date="2017" name="Mol. Biol. Evol.">
        <title>The 4-celled Tetrabaena socialis nuclear genome reveals the essential components for genetic control of cell number at the origin of multicellularity in the volvocine lineage.</title>
        <authorList>
            <person name="Featherston J."/>
            <person name="Arakaki Y."/>
            <person name="Hanschen E.R."/>
            <person name="Ferris P.J."/>
            <person name="Michod R.E."/>
            <person name="Olson B.J.S.C."/>
            <person name="Nozaki H."/>
            <person name="Durand P.M."/>
        </authorList>
    </citation>
    <scope>NUCLEOTIDE SEQUENCE [LARGE SCALE GENOMIC DNA]</scope>
    <source>
        <strain evidence="7 8">NIES-571</strain>
    </source>
</reference>
<name>A0A2J7XFF3_9CHLO</name>
<evidence type="ECO:0000256" key="3">
    <source>
        <dbReference type="ARBA" id="ARBA00022825"/>
    </source>
</evidence>
<dbReference type="SUPFAM" id="SSF52743">
    <property type="entry name" value="Subtilisin-like"/>
    <property type="match status" value="1"/>
</dbReference>
<dbReference type="Gene3D" id="3.40.50.200">
    <property type="entry name" value="Peptidase S8/S53 domain"/>
    <property type="match status" value="1"/>
</dbReference>
<dbReference type="PROSITE" id="PS51892">
    <property type="entry name" value="SUBTILASE"/>
    <property type="match status" value="1"/>
</dbReference>
<feature type="non-terminal residue" evidence="7">
    <location>
        <position position="1"/>
    </location>
</feature>
<dbReference type="AlphaFoldDB" id="A0A2J7XFF3"/>
<dbReference type="GO" id="GO:0006508">
    <property type="term" value="P:proteolysis"/>
    <property type="evidence" value="ECO:0007669"/>
    <property type="project" value="UniProtKB-KW"/>
</dbReference>